<evidence type="ECO:0000313" key="7">
    <source>
        <dbReference type="Proteomes" id="UP000248330"/>
    </source>
</evidence>
<keyword evidence="2" id="KW-0479">Metal-binding</keyword>
<evidence type="ECO:0000256" key="3">
    <source>
        <dbReference type="ARBA" id="ARBA00023004"/>
    </source>
</evidence>
<name>A0A318EJH6_9GAMM</name>
<dbReference type="AlphaFoldDB" id="A0A318EJH6"/>
<dbReference type="GO" id="GO:0016491">
    <property type="term" value="F:oxidoreductase activity"/>
    <property type="evidence" value="ECO:0007669"/>
    <property type="project" value="InterPro"/>
</dbReference>
<proteinExistence type="inferred from homology"/>
<sequence length="735" mass="79684">MAQQQHKSFCRNCSALCAMDLTVEDGRIVAVSGDGSVSPYGGYMCAKGRAAADFHNGDEPRLLQSLKRADDGGHVPIAAARALDEIAARLADLIATHGPRAVAFYHGTGAYRSTLGGLLERALAARIGTPNFFSTMTIDQSAKWVTMGRMGVMASGKPSTRDIDLAVIVGNNPLVSHQTYPFAAGDSGAPGKSLAAAKARGARIVVVDPRRTETARHADLLIQPLPGHDAALFAAVAHILLRDATYNRAFCARFVAQLDELRAAVAPFTPAFAAERAGIPVEQIETLARWLGEAQRPFVGSGTGPSMSAHSNLNDHMIEAVNALVGGYRRAGDRVRNPGTLRPRKFHETVVPPTRSWERGPKCRSADIGPLFGELPTALLPREILTPGPDRIRALIVFGGNPLPALGDPAQAVPAFEDLELLVCLDARMNETAQHAHYVIATTQPFERHDLSIAGDGLYPEAFAQYARPALPRPGDTIDDWFFFWGVAARMGIGLTLKYWSYGSDYAALPGGLDLGTDQPPDAETMIRHLCENSRAPFETLRNHPEGVRPQFEAEFVQPAADNGARLQLCPPDIAAELQALLRETPDTRYQYQLSCRRILEAMNSAYRDAPRTLRRHPVNWAWMNADNMADEGIADGATIEIASEHGRILGIARADPGLRRGVVSMTHLYGSLAPATDPHAQRGSHTGQLTSLQRDLEPINFMPRFSGVPVNLRLHKLAGSPPLSFWVQRRTSPS</sequence>
<dbReference type="Proteomes" id="UP000248330">
    <property type="component" value="Unassembled WGS sequence"/>
</dbReference>
<accession>A0A318EJH6</accession>
<evidence type="ECO:0000256" key="1">
    <source>
        <dbReference type="ARBA" id="ARBA00010312"/>
    </source>
</evidence>
<dbReference type="RefSeq" id="WP_110263454.1">
    <property type="nucleotide sequence ID" value="NZ_CAKZQT010000007.1"/>
</dbReference>
<dbReference type="SMART" id="SM00926">
    <property type="entry name" value="Molybdop_Fe4S4"/>
    <property type="match status" value="1"/>
</dbReference>
<dbReference type="Pfam" id="PF01568">
    <property type="entry name" value="Molydop_binding"/>
    <property type="match status" value="1"/>
</dbReference>
<dbReference type="GO" id="GO:0051536">
    <property type="term" value="F:iron-sulfur cluster binding"/>
    <property type="evidence" value="ECO:0007669"/>
    <property type="project" value="UniProtKB-KW"/>
</dbReference>
<dbReference type="Gene3D" id="3.40.50.740">
    <property type="match status" value="1"/>
</dbReference>
<dbReference type="PROSITE" id="PS51669">
    <property type="entry name" value="4FE4S_MOW_BIS_MGD"/>
    <property type="match status" value="1"/>
</dbReference>
<dbReference type="GO" id="GO:0046872">
    <property type="term" value="F:metal ion binding"/>
    <property type="evidence" value="ECO:0007669"/>
    <property type="project" value="UniProtKB-KW"/>
</dbReference>
<gene>
    <name evidence="6" type="ORF">C8D93_101376</name>
</gene>
<dbReference type="SUPFAM" id="SSF50692">
    <property type="entry name" value="ADC-like"/>
    <property type="match status" value="1"/>
</dbReference>
<comment type="similarity">
    <text evidence="1">Belongs to the prokaryotic molybdopterin-containing oxidoreductase family.</text>
</comment>
<dbReference type="InterPro" id="IPR006963">
    <property type="entry name" value="Mopterin_OxRdtase_4Fe-4S_dom"/>
</dbReference>
<dbReference type="OrthoDB" id="9816402at2"/>
<dbReference type="PANTHER" id="PTHR43742:SF6">
    <property type="entry name" value="OXIDOREDUCTASE YYAE-RELATED"/>
    <property type="match status" value="1"/>
</dbReference>
<evidence type="ECO:0000259" key="5">
    <source>
        <dbReference type="PROSITE" id="PS51669"/>
    </source>
</evidence>
<dbReference type="Pfam" id="PF00384">
    <property type="entry name" value="Molybdopterin"/>
    <property type="match status" value="1"/>
</dbReference>
<dbReference type="InterPro" id="IPR009010">
    <property type="entry name" value="Asp_de-COase-like_dom_sf"/>
</dbReference>
<dbReference type="GO" id="GO:0043546">
    <property type="term" value="F:molybdopterin cofactor binding"/>
    <property type="evidence" value="ECO:0007669"/>
    <property type="project" value="InterPro"/>
</dbReference>
<keyword evidence="3" id="KW-0408">Iron</keyword>
<dbReference type="InterPro" id="IPR006656">
    <property type="entry name" value="Mopterin_OxRdtase"/>
</dbReference>
<organism evidence="6 7">
    <name type="scientific">Sinimarinibacterium flocculans</name>
    <dbReference type="NCBI Taxonomy" id="985250"/>
    <lineage>
        <taxon>Bacteria</taxon>
        <taxon>Pseudomonadati</taxon>
        <taxon>Pseudomonadota</taxon>
        <taxon>Gammaproteobacteria</taxon>
        <taxon>Nevskiales</taxon>
        <taxon>Nevskiaceae</taxon>
        <taxon>Sinimarinibacterium</taxon>
    </lineage>
</organism>
<evidence type="ECO:0000256" key="2">
    <source>
        <dbReference type="ARBA" id="ARBA00022723"/>
    </source>
</evidence>
<dbReference type="InterPro" id="IPR050612">
    <property type="entry name" value="Prok_Mopterin_Oxidored"/>
</dbReference>
<dbReference type="EMBL" id="QICN01000001">
    <property type="protein sequence ID" value="PXV71331.1"/>
    <property type="molecule type" value="Genomic_DNA"/>
</dbReference>
<dbReference type="CDD" id="cd02775">
    <property type="entry name" value="MopB_CT"/>
    <property type="match status" value="1"/>
</dbReference>
<dbReference type="SUPFAM" id="SSF53706">
    <property type="entry name" value="Formate dehydrogenase/DMSO reductase, domains 1-3"/>
    <property type="match status" value="1"/>
</dbReference>
<dbReference type="InterPro" id="IPR006657">
    <property type="entry name" value="MoPterin_dinucl-bd_dom"/>
</dbReference>
<dbReference type="PANTHER" id="PTHR43742">
    <property type="entry name" value="TRIMETHYLAMINE-N-OXIDE REDUCTASE"/>
    <property type="match status" value="1"/>
</dbReference>
<reference evidence="6 7" key="1">
    <citation type="submission" date="2018-04" db="EMBL/GenBank/DDBJ databases">
        <title>Genomic Encyclopedia of Type Strains, Phase IV (KMG-IV): sequencing the most valuable type-strain genomes for metagenomic binning, comparative biology and taxonomic classification.</title>
        <authorList>
            <person name="Goeker M."/>
        </authorList>
    </citation>
    <scope>NUCLEOTIDE SEQUENCE [LARGE SCALE GENOMIC DNA]</scope>
    <source>
        <strain evidence="6 7">DSM 104150</strain>
    </source>
</reference>
<dbReference type="Gene3D" id="3.40.228.10">
    <property type="entry name" value="Dimethylsulfoxide Reductase, domain 2"/>
    <property type="match status" value="1"/>
</dbReference>
<evidence type="ECO:0000256" key="4">
    <source>
        <dbReference type="ARBA" id="ARBA00023014"/>
    </source>
</evidence>
<dbReference type="Gene3D" id="2.20.25.90">
    <property type="entry name" value="ADC-like domains"/>
    <property type="match status" value="1"/>
</dbReference>
<dbReference type="Gene3D" id="2.40.40.20">
    <property type="match status" value="1"/>
</dbReference>
<feature type="domain" description="4Fe-4S Mo/W bis-MGD-type" evidence="5">
    <location>
        <begin position="3"/>
        <end position="59"/>
    </location>
</feature>
<keyword evidence="4" id="KW-0411">Iron-sulfur</keyword>
<protein>
    <submittedName>
        <fullName evidence="6">Anaerobic selenocysteine-containing dehydrogenase</fullName>
    </submittedName>
</protein>
<keyword evidence="7" id="KW-1185">Reference proteome</keyword>
<dbReference type="Pfam" id="PF04879">
    <property type="entry name" value="Molybdop_Fe4S4"/>
    <property type="match status" value="1"/>
</dbReference>
<evidence type="ECO:0000313" key="6">
    <source>
        <dbReference type="EMBL" id="PXV71331.1"/>
    </source>
</evidence>
<comment type="caution">
    <text evidence="6">The sequence shown here is derived from an EMBL/GenBank/DDBJ whole genome shotgun (WGS) entry which is preliminary data.</text>
</comment>